<dbReference type="Proteomes" id="UP000664169">
    <property type="component" value="Unassembled WGS sequence"/>
</dbReference>
<gene>
    <name evidence="2" type="ORF">GOMPHAMPRED_001093</name>
</gene>
<organism evidence="2 3">
    <name type="scientific">Gomphillus americanus</name>
    <dbReference type="NCBI Taxonomy" id="1940652"/>
    <lineage>
        <taxon>Eukaryota</taxon>
        <taxon>Fungi</taxon>
        <taxon>Dikarya</taxon>
        <taxon>Ascomycota</taxon>
        <taxon>Pezizomycotina</taxon>
        <taxon>Lecanoromycetes</taxon>
        <taxon>OSLEUM clade</taxon>
        <taxon>Ostropomycetidae</taxon>
        <taxon>Ostropales</taxon>
        <taxon>Graphidaceae</taxon>
        <taxon>Gomphilloideae</taxon>
        <taxon>Gomphillus</taxon>
    </lineage>
</organism>
<accession>A0A8H3F658</accession>
<feature type="region of interest" description="Disordered" evidence="1">
    <location>
        <begin position="1"/>
        <end position="79"/>
    </location>
</feature>
<protein>
    <submittedName>
        <fullName evidence="2">Uncharacterized protein</fullName>
    </submittedName>
</protein>
<comment type="caution">
    <text evidence="2">The sequence shown here is derived from an EMBL/GenBank/DDBJ whole genome shotgun (WGS) entry which is preliminary data.</text>
</comment>
<evidence type="ECO:0000313" key="2">
    <source>
        <dbReference type="EMBL" id="CAF9916742.1"/>
    </source>
</evidence>
<keyword evidence="3" id="KW-1185">Reference proteome</keyword>
<name>A0A8H3F658_9LECA</name>
<feature type="compositionally biased region" description="Polar residues" evidence="1">
    <location>
        <begin position="22"/>
        <end position="32"/>
    </location>
</feature>
<proteinExistence type="predicted"/>
<feature type="compositionally biased region" description="Polar residues" evidence="1">
    <location>
        <begin position="1"/>
        <end position="15"/>
    </location>
</feature>
<dbReference type="EMBL" id="CAJPDQ010000011">
    <property type="protein sequence ID" value="CAF9916742.1"/>
    <property type="molecule type" value="Genomic_DNA"/>
</dbReference>
<sequence length="101" mass="10618">MALTPRSASPTTQQGPAPVTLRSASPTFQQSAAPIVLRSVSPTIRRGPAPVTPPQQSQCARSTPVDPIDMDKDDGTGDDADELASLILMGSFFSHNTCCYS</sequence>
<evidence type="ECO:0000313" key="3">
    <source>
        <dbReference type="Proteomes" id="UP000664169"/>
    </source>
</evidence>
<evidence type="ECO:0000256" key="1">
    <source>
        <dbReference type="SAM" id="MobiDB-lite"/>
    </source>
</evidence>
<dbReference type="AlphaFoldDB" id="A0A8H3F658"/>
<reference evidence="2" key="1">
    <citation type="submission" date="2021-03" db="EMBL/GenBank/DDBJ databases">
        <authorList>
            <person name="Tagirdzhanova G."/>
        </authorList>
    </citation>
    <scope>NUCLEOTIDE SEQUENCE</scope>
</reference>